<dbReference type="PANTHER" id="PTHR11085">
    <property type="entry name" value="NAD-DEPENDENT PROTEIN DEACYLASE SIRTUIN-5, MITOCHONDRIAL-RELATED"/>
    <property type="match status" value="1"/>
</dbReference>
<evidence type="ECO:0000256" key="1">
    <source>
        <dbReference type="ARBA" id="ARBA00012928"/>
    </source>
</evidence>
<dbReference type="InterPro" id="IPR050134">
    <property type="entry name" value="NAD-dep_sirtuin_deacylases"/>
</dbReference>
<dbReference type="Gene3D" id="3.40.50.1220">
    <property type="entry name" value="TPP-binding domain"/>
    <property type="match status" value="1"/>
</dbReference>
<dbReference type="GO" id="GO:0070403">
    <property type="term" value="F:NAD+ binding"/>
    <property type="evidence" value="ECO:0007669"/>
    <property type="project" value="InterPro"/>
</dbReference>
<dbReference type="RefSeq" id="WP_066881542.1">
    <property type="nucleotide sequence ID" value="NZ_LODL01000010.1"/>
</dbReference>
<dbReference type="STRING" id="281362.AT959_05785"/>
<dbReference type="InterPro" id="IPR029035">
    <property type="entry name" value="DHS-like_NAD/FAD-binding_dom"/>
</dbReference>
<dbReference type="Gene3D" id="3.30.1600.10">
    <property type="entry name" value="SIR2/SIRT2 'Small Domain"/>
    <property type="match status" value="1"/>
</dbReference>
<keyword evidence="2" id="KW-0808">Transferase</keyword>
<name>A0A133XLN0_9RHOO</name>
<feature type="domain" description="Deacetylase sirtuin-type" evidence="5">
    <location>
        <begin position="1"/>
        <end position="256"/>
    </location>
</feature>
<comment type="caution">
    <text evidence="6">The sequence shown here is derived from an EMBL/GenBank/DDBJ whole genome shotgun (WGS) entry which is preliminary data.</text>
</comment>
<dbReference type="AlphaFoldDB" id="A0A133XLN0"/>
<evidence type="ECO:0000313" key="6">
    <source>
        <dbReference type="EMBL" id="KXB31854.1"/>
    </source>
</evidence>
<dbReference type="SUPFAM" id="SSF52467">
    <property type="entry name" value="DHS-like NAD/FAD-binding domain"/>
    <property type="match status" value="1"/>
</dbReference>
<dbReference type="NCBIfam" id="NF001753">
    <property type="entry name" value="PRK00481.1-3"/>
    <property type="match status" value="1"/>
</dbReference>
<gene>
    <name evidence="6" type="ORF">AT959_05785</name>
</gene>
<dbReference type="EC" id="2.3.1.286" evidence="1"/>
<dbReference type="InterPro" id="IPR003000">
    <property type="entry name" value="Sirtuin"/>
</dbReference>
<feature type="active site" description="Proton acceptor" evidence="4">
    <location>
        <position position="128"/>
    </location>
</feature>
<organism evidence="6 7">
    <name type="scientific">Dechloromonas denitrificans</name>
    <dbReference type="NCBI Taxonomy" id="281362"/>
    <lineage>
        <taxon>Bacteria</taxon>
        <taxon>Pseudomonadati</taxon>
        <taxon>Pseudomonadota</taxon>
        <taxon>Betaproteobacteria</taxon>
        <taxon>Rhodocyclales</taxon>
        <taxon>Azonexaceae</taxon>
        <taxon>Dechloromonas</taxon>
    </lineage>
</organism>
<dbReference type="GO" id="GO:0046872">
    <property type="term" value="F:metal ion binding"/>
    <property type="evidence" value="ECO:0007669"/>
    <property type="project" value="UniProtKB-KW"/>
</dbReference>
<evidence type="ECO:0000259" key="5">
    <source>
        <dbReference type="PROSITE" id="PS50305"/>
    </source>
</evidence>
<reference evidence="6 7" key="1">
    <citation type="submission" date="2015-12" db="EMBL/GenBank/DDBJ databases">
        <title>Nitrous oxide reduction kinetics distinguish bacteria harboring typical versus atypical NosZ.</title>
        <authorList>
            <person name="Yoon S."/>
            <person name="Nissen S."/>
            <person name="Park D."/>
            <person name="Sanford R.A."/>
            <person name="Loeffler F.E."/>
        </authorList>
    </citation>
    <scope>NUCLEOTIDE SEQUENCE [LARGE SCALE GENOMIC DNA]</scope>
    <source>
        <strain evidence="6 7">ATCC BAA-841</strain>
    </source>
</reference>
<evidence type="ECO:0000256" key="3">
    <source>
        <dbReference type="ARBA" id="ARBA00023027"/>
    </source>
</evidence>
<keyword evidence="4" id="KW-0479">Metal-binding</keyword>
<dbReference type="EMBL" id="LODL01000010">
    <property type="protein sequence ID" value="KXB31854.1"/>
    <property type="molecule type" value="Genomic_DNA"/>
</dbReference>
<dbReference type="PANTHER" id="PTHR11085:SF4">
    <property type="entry name" value="NAD-DEPENDENT PROTEIN DEACYLASE"/>
    <property type="match status" value="1"/>
</dbReference>
<keyword evidence="3" id="KW-0520">NAD</keyword>
<feature type="binding site" evidence="4">
    <location>
        <position position="160"/>
    </location>
    <ligand>
        <name>Zn(2+)</name>
        <dbReference type="ChEBI" id="CHEBI:29105"/>
    </ligand>
</feature>
<feature type="binding site" evidence="4">
    <location>
        <position position="157"/>
    </location>
    <ligand>
        <name>Zn(2+)</name>
        <dbReference type="ChEBI" id="CHEBI:29105"/>
    </ligand>
</feature>
<evidence type="ECO:0000313" key="7">
    <source>
        <dbReference type="Proteomes" id="UP000070186"/>
    </source>
</evidence>
<dbReference type="InterPro" id="IPR026590">
    <property type="entry name" value="Ssirtuin_cat_dom"/>
</dbReference>
<evidence type="ECO:0000256" key="4">
    <source>
        <dbReference type="PROSITE-ProRule" id="PRU00236"/>
    </source>
</evidence>
<accession>A0A133XLN0</accession>
<dbReference type="GO" id="GO:0017136">
    <property type="term" value="F:histone deacetylase activity, NAD-dependent"/>
    <property type="evidence" value="ECO:0007669"/>
    <property type="project" value="TreeGrafter"/>
</dbReference>
<keyword evidence="7" id="KW-1185">Reference proteome</keyword>
<evidence type="ECO:0000256" key="2">
    <source>
        <dbReference type="ARBA" id="ARBA00022679"/>
    </source>
</evidence>
<feature type="binding site" evidence="4">
    <location>
        <position position="136"/>
    </location>
    <ligand>
        <name>Zn(2+)</name>
        <dbReference type="ChEBI" id="CHEBI:29105"/>
    </ligand>
</feature>
<keyword evidence="4" id="KW-0862">Zinc</keyword>
<dbReference type="Proteomes" id="UP000070186">
    <property type="component" value="Unassembled WGS sequence"/>
</dbReference>
<dbReference type="Pfam" id="PF02146">
    <property type="entry name" value="SIR2"/>
    <property type="match status" value="1"/>
</dbReference>
<protein>
    <recommendedName>
        <fullName evidence="1">protein acetyllysine N-acetyltransferase</fullName>
        <ecNumber evidence="1">2.3.1.286</ecNumber>
    </recommendedName>
</protein>
<proteinExistence type="predicted"/>
<sequence length="262" mass="28035">MTEIESFLDEIALLLLNAESALFITGAGISADSGLPTYRGVGGLYNDEHTDDGLAIEEALSGEVFAVRPDITWKYLAQIEENCRGARPNAAHLAIAELETHLPRVMVFTQNVDGLHRQAGSSNVIEIHGNLQQLACTGCAFEETVADLSGHDMPPHCPACGSVLRPKVVLFGEALPEAAMERFLDGLETGFDIIFTIGTSGVFPYIAEPVVWAARLGIPTVEINPLPTRLSEIVEYHLPLGAAEAMQGLMRRLASLQSGGAA</sequence>
<dbReference type="CDD" id="cd01407">
    <property type="entry name" value="SIR2-fam"/>
    <property type="match status" value="1"/>
</dbReference>
<feature type="binding site" evidence="4">
    <location>
        <position position="139"/>
    </location>
    <ligand>
        <name>Zn(2+)</name>
        <dbReference type="ChEBI" id="CHEBI:29105"/>
    </ligand>
</feature>
<dbReference type="PROSITE" id="PS50305">
    <property type="entry name" value="SIRTUIN"/>
    <property type="match status" value="1"/>
</dbReference>
<dbReference type="InterPro" id="IPR026591">
    <property type="entry name" value="Sirtuin_cat_small_dom_sf"/>
</dbReference>